<evidence type="ECO:0000256" key="1">
    <source>
        <dbReference type="SAM" id="MobiDB-lite"/>
    </source>
</evidence>
<name>X0XCL6_9ZZZZ</name>
<sequence>LESAPMTKRESGRRVGDGSHALCDPAMGCPPPIPATNTDDPMTQHTAGMDGAPAPLPDGRGTDWERN</sequence>
<reference evidence="2" key="1">
    <citation type="journal article" date="2014" name="Front. Microbiol.">
        <title>High frequency of phylogenetically diverse reductive dehalogenase-homologous genes in deep subseafloor sedimentary metagenomes.</title>
        <authorList>
            <person name="Kawai M."/>
            <person name="Futagami T."/>
            <person name="Toyoda A."/>
            <person name="Takaki Y."/>
            <person name="Nishi S."/>
            <person name="Hori S."/>
            <person name="Arai W."/>
            <person name="Tsubouchi T."/>
            <person name="Morono Y."/>
            <person name="Uchiyama I."/>
            <person name="Ito T."/>
            <person name="Fujiyama A."/>
            <person name="Inagaki F."/>
            <person name="Takami H."/>
        </authorList>
    </citation>
    <scope>NUCLEOTIDE SEQUENCE</scope>
    <source>
        <strain evidence="2">Expedition CK06-06</strain>
    </source>
</reference>
<feature type="region of interest" description="Disordered" evidence="1">
    <location>
        <begin position="1"/>
        <end position="67"/>
    </location>
</feature>
<organism evidence="2">
    <name type="scientific">marine sediment metagenome</name>
    <dbReference type="NCBI Taxonomy" id="412755"/>
    <lineage>
        <taxon>unclassified sequences</taxon>
        <taxon>metagenomes</taxon>
        <taxon>ecological metagenomes</taxon>
    </lineage>
</organism>
<feature type="compositionally biased region" description="Polar residues" evidence="1">
    <location>
        <begin position="35"/>
        <end position="46"/>
    </location>
</feature>
<dbReference type="EMBL" id="BARS01040965">
    <property type="protein sequence ID" value="GAG40919.1"/>
    <property type="molecule type" value="Genomic_DNA"/>
</dbReference>
<evidence type="ECO:0000313" key="2">
    <source>
        <dbReference type="EMBL" id="GAG40919.1"/>
    </source>
</evidence>
<protein>
    <submittedName>
        <fullName evidence="2">Uncharacterized protein</fullName>
    </submittedName>
</protein>
<comment type="caution">
    <text evidence="2">The sequence shown here is derived from an EMBL/GenBank/DDBJ whole genome shotgun (WGS) entry which is preliminary data.</text>
</comment>
<feature type="compositionally biased region" description="Basic and acidic residues" evidence="1">
    <location>
        <begin position="7"/>
        <end position="17"/>
    </location>
</feature>
<proteinExistence type="predicted"/>
<gene>
    <name evidence="2" type="ORF">S01H1_62379</name>
</gene>
<feature type="non-terminal residue" evidence="2">
    <location>
        <position position="1"/>
    </location>
</feature>
<accession>X0XCL6</accession>
<dbReference type="AlphaFoldDB" id="X0XCL6"/>